<accession>A0A9X4XK94</accession>
<dbReference type="GO" id="GO:0003677">
    <property type="term" value="F:DNA binding"/>
    <property type="evidence" value="ECO:0007669"/>
    <property type="project" value="UniProtKB-KW"/>
</dbReference>
<keyword evidence="1" id="KW-0238">DNA-binding</keyword>
<comment type="caution">
    <text evidence="1">The sequence shown here is derived from an EMBL/GenBank/DDBJ whole genome shotgun (WGS) entry which is preliminary data.</text>
</comment>
<name>A0A9X4XK94_9BRAD</name>
<proteinExistence type="predicted"/>
<evidence type="ECO:0000313" key="2">
    <source>
        <dbReference type="Proteomes" id="UP000438991"/>
    </source>
</evidence>
<sequence>MPKLAYRIPELVSAGPFGRTKLYDLIAEGLLPTRKVRGVVFVLADDWERLLREAPVA</sequence>
<dbReference type="RefSeq" id="WP_155479550.1">
    <property type="nucleotide sequence ID" value="NZ_WNKV01000007.1"/>
</dbReference>
<dbReference type="EMBL" id="WNKV01000007">
    <property type="protein sequence ID" value="MTW16618.1"/>
    <property type="molecule type" value="Genomic_DNA"/>
</dbReference>
<organism evidence="1 2">
    <name type="scientific">Rhodoplanes serenus</name>
    <dbReference type="NCBI Taxonomy" id="200615"/>
    <lineage>
        <taxon>Bacteria</taxon>
        <taxon>Pseudomonadati</taxon>
        <taxon>Pseudomonadota</taxon>
        <taxon>Alphaproteobacteria</taxon>
        <taxon>Hyphomicrobiales</taxon>
        <taxon>Nitrobacteraceae</taxon>
        <taxon>Rhodoplanes</taxon>
    </lineage>
</organism>
<reference evidence="1 2" key="1">
    <citation type="submission" date="2019-11" db="EMBL/GenBank/DDBJ databases">
        <title>Whole-genome sequence of Rhodoplanes serenus DSM 18633, type strain.</title>
        <authorList>
            <person name="Kyndt J.A."/>
            <person name="Meyer T.E."/>
        </authorList>
    </citation>
    <scope>NUCLEOTIDE SEQUENCE [LARGE SCALE GENOMIC DNA]</scope>
    <source>
        <strain evidence="1 2">DSM 18633</strain>
    </source>
</reference>
<gene>
    <name evidence="1" type="ORF">GJ689_10415</name>
</gene>
<dbReference type="AlphaFoldDB" id="A0A9X4XK94"/>
<evidence type="ECO:0000313" key="1">
    <source>
        <dbReference type="EMBL" id="MTW16618.1"/>
    </source>
</evidence>
<protein>
    <submittedName>
        <fullName evidence="1">DNA-binding protein</fullName>
    </submittedName>
</protein>
<dbReference type="Proteomes" id="UP000438991">
    <property type="component" value="Unassembled WGS sequence"/>
</dbReference>